<name>A0ABW2IHS6_9PROT</name>
<keyword evidence="2" id="KW-0456">Lyase</keyword>
<comment type="caution">
    <text evidence="2">The sequence shown here is derived from an EMBL/GenBank/DDBJ whole genome shotgun (WGS) entry which is preliminary data.</text>
</comment>
<evidence type="ECO:0000256" key="1">
    <source>
        <dbReference type="SAM" id="SignalP"/>
    </source>
</evidence>
<dbReference type="PROSITE" id="PS51257">
    <property type="entry name" value="PROKAR_LIPOPROTEIN"/>
    <property type="match status" value="1"/>
</dbReference>
<protein>
    <submittedName>
        <fullName evidence="2">Chromophore lyase CpcT/CpeT</fullName>
    </submittedName>
</protein>
<dbReference type="Gene3D" id="2.40.128.590">
    <property type="entry name" value="CpcT/CpeT domain"/>
    <property type="match status" value="1"/>
</dbReference>
<keyword evidence="3" id="KW-1185">Reference proteome</keyword>
<dbReference type="RefSeq" id="WP_382165743.1">
    <property type="nucleotide sequence ID" value="NZ_JBHTBR010000002.1"/>
</dbReference>
<dbReference type="Pfam" id="PF06206">
    <property type="entry name" value="CpeT"/>
    <property type="match status" value="1"/>
</dbReference>
<gene>
    <name evidence="2" type="ORF">ACFQS8_03465</name>
</gene>
<dbReference type="GO" id="GO:0016829">
    <property type="term" value="F:lyase activity"/>
    <property type="evidence" value="ECO:0007669"/>
    <property type="project" value="UniProtKB-KW"/>
</dbReference>
<sequence length="221" mass="25535">MKRLLPILTYCAIATLSLTACTSTAGSLEKNNASNNIHELSELLIRHFEIANDADSPGLVDRRVQVHSPHLKGIWYYSQLDKGNPQTLYRQRLNHLKQIEHSSNFVLITYRLKTPESYVNGWLKQDILNELKVTDFEDYFEDGCDQIWRKVNSDEWTGYVDPKTCKLFSERRQMHISIESEARLTSEMLQISERGFDEAGLFLWGSKIGELLTLDVIKPQE</sequence>
<organism evidence="2 3">
    <name type="scientific">Hirschia litorea</name>
    <dbReference type="NCBI Taxonomy" id="1199156"/>
    <lineage>
        <taxon>Bacteria</taxon>
        <taxon>Pseudomonadati</taxon>
        <taxon>Pseudomonadota</taxon>
        <taxon>Alphaproteobacteria</taxon>
        <taxon>Hyphomonadales</taxon>
        <taxon>Hyphomonadaceae</taxon>
        <taxon>Hirschia</taxon>
    </lineage>
</organism>
<feature type="chain" id="PRO_5045968142" evidence="1">
    <location>
        <begin position="26"/>
        <end position="221"/>
    </location>
</feature>
<dbReference type="Proteomes" id="UP001596492">
    <property type="component" value="Unassembled WGS sequence"/>
</dbReference>
<dbReference type="InterPro" id="IPR038672">
    <property type="entry name" value="CpcT/CpeT_sf"/>
</dbReference>
<evidence type="ECO:0000313" key="2">
    <source>
        <dbReference type="EMBL" id="MFC7290665.1"/>
    </source>
</evidence>
<dbReference type="EMBL" id="JBHTBR010000002">
    <property type="protein sequence ID" value="MFC7290665.1"/>
    <property type="molecule type" value="Genomic_DNA"/>
</dbReference>
<dbReference type="CDD" id="cd16338">
    <property type="entry name" value="CpcT"/>
    <property type="match status" value="1"/>
</dbReference>
<keyword evidence="1" id="KW-0732">Signal</keyword>
<feature type="signal peptide" evidence="1">
    <location>
        <begin position="1"/>
        <end position="25"/>
    </location>
</feature>
<evidence type="ECO:0000313" key="3">
    <source>
        <dbReference type="Proteomes" id="UP001596492"/>
    </source>
</evidence>
<accession>A0ABW2IHS6</accession>
<dbReference type="InterPro" id="IPR010404">
    <property type="entry name" value="CpcT/CpeT"/>
</dbReference>
<proteinExistence type="predicted"/>
<reference evidence="3" key="1">
    <citation type="journal article" date="2019" name="Int. J. Syst. Evol. Microbiol.">
        <title>The Global Catalogue of Microorganisms (GCM) 10K type strain sequencing project: providing services to taxonomists for standard genome sequencing and annotation.</title>
        <authorList>
            <consortium name="The Broad Institute Genomics Platform"/>
            <consortium name="The Broad Institute Genome Sequencing Center for Infectious Disease"/>
            <person name="Wu L."/>
            <person name="Ma J."/>
        </authorList>
    </citation>
    <scope>NUCLEOTIDE SEQUENCE [LARGE SCALE GENOMIC DNA]</scope>
    <source>
        <strain evidence="3">CCUG 51308</strain>
    </source>
</reference>